<protein>
    <recommendedName>
        <fullName evidence="4">Protein kinase domain-containing protein</fullName>
    </recommendedName>
</protein>
<keyword evidence="1" id="KW-0547">Nucleotide-binding</keyword>
<dbReference type="GO" id="GO:0004674">
    <property type="term" value="F:protein serine/threonine kinase activity"/>
    <property type="evidence" value="ECO:0007669"/>
    <property type="project" value="TreeGrafter"/>
</dbReference>
<evidence type="ECO:0000259" key="4">
    <source>
        <dbReference type="PROSITE" id="PS50011"/>
    </source>
</evidence>
<evidence type="ECO:0000313" key="6">
    <source>
        <dbReference type="Proteomes" id="UP000521872"/>
    </source>
</evidence>
<dbReference type="PANTHER" id="PTHR24346">
    <property type="entry name" value="MAP/MICROTUBULE AFFINITY-REGULATING KINASE"/>
    <property type="match status" value="1"/>
</dbReference>
<dbReference type="PANTHER" id="PTHR24346:SF110">
    <property type="entry name" value="NON-SPECIFIC SERINE_THREONINE PROTEIN KINASE"/>
    <property type="match status" value="1"/>
</dbReference>
<feature type="region of interest" description="Disordered" evidence="3">
    <location>
        <begin position="91"/>
        <end position="113"/>
    </location>
</feature>
<feature type="domain" description="Protein kinase" evidence="4">
    <location>
        <begin position="1"/>
        <end position="142"/>
    </location>
</feature>
<sequence length="142" mass="15924">MSGIEYSHSLKIVHRDLKPENVLLDDDLKREDRPNYAAPEVIRGGIYAGPEIDVWSSGVLLYVMLCGRLPFEDEEVQMLFAKINQETSNLVDGQRPHNLDARSGPPKTYHSPGDYKSAPFSPPIFLATSPLFRLLLDQCLGL</sequence>
<organism evidence="5 6">
    <name type="scientific">Agrocybe pediades</name>
    <dbReference type="NCBI Taxonomy" id="84607"/>
    <lineage>
        <taxon>Eukaryota</taxon>
        <taxon>Fungi</taxon>
        <taxon>Dikarya</taxon>
        <taxon>Basidiomycota</taxon>
        <taxon>Agaricomycotina</taxon>
        <taxon>Agaricomycetes</taxon>
        <taxon>Agaricomycetidae</taxon>
        <taxon>Agaricales</taxon>
        <taxon>Agaricineae</taxon>
        <taxon>Strophariaceae</taxon>
        <taxon>Agrocybe</taxon>
    </lineage>
</organism>
<dbReference type="SMART" id="SM00220">
    <property type="entry name" value="S_TKc"/>
    <property type="match status" value="1"/>
</dbReference>
<accession>A0A8H4QHZ5</accession>
<gene>
    <name evidence="5" type="ORF">D9613_004457</name>
</gene>
<dbReference type="Pfam" id="PF00069">
    <property type="entry name" value="Pkinase"/>
    <property type="match status" value="1"/>
</dbReference>
<dbReference type="InterPro" id="IPR000719">
    <property type="entry name" value="Prot_kinase_dom"/>
</dbReference>
<keyword evidence="2" id="KW-0067">ATP-binding</keyword>
<evidence type="ECO:0000256" key="3">
    <source>
        <dbReference type="SAM" id="MobiDB-lite"/>
    </source>
</evidence>
<dbReference type="InterPro" id="IPR008271">
    <property type="entry name" value="Ser/Thr_kinase_AS"/>
</dbReference>
<evidence type="ECO:0000313" key="5">
    <source>
        <dbReference type="EMBL" id="KAF4611465.1"/>
    </source>
</evidence>
<comment type="caution">
    <text evidence="5">The sequence shown here is derived from an EMBL/GenBank/DDBJ whole genome shotgun (WGS) entry which is preliminary data.</text>
</comment>
<reference evidence="5 6" key="1">
    <citation type="submission" date="2019-12" db="EMBL/GenBank/DDBJ databases">
        <authorList>
            <person name="Floudas D."/>
            <person name="Bentzer J."/>
            <person name="Ahren D."/>
            <person name="Johansson T."/>
            <person name="Persson P."/>
            <person name="Tunlid A."/>
        </authorList>
    </citation>
    <scope>NUCLEOTIDE SEQUENCE [LARGE SCALE GENOMIC DNA]</scope>
    <source>
        <strain evidence="5 6">CBS 102.39</strain>
    </source>
</reference>
<keyword evidence="6" id="KW-1185">Reference proteome</keyword>
<dbReference type="InterPro" id="IPR011009">
    <property type="entry name" value="Kinase-like_dom_sf"/>
</dbReference>
<dbReference type="GO" id="GO:0035556">
    <property type="term" value="P:intracellular signal transduction"/>
    <property type="evidence" value="ECO:0007669"/>
    <property type="project" value="TreeGrafter"/>
</dbReference>
<dbReference type="PROSITE" id="PS50011">
    <property type="entry name" value="PROTEIN_KINASE_DOM"/>
    <property type="match status" value="1"/>
</dbReference>
<dbReference type="SUPFAM" id="SSF56112">
    <property type="entry name" value="Protein kinase-like (PK-like)"/>
    <property type="match status" value="1"/>
</dbReference>
<evidence type="ECO:0000256" key="2">
    <source>
        <dbReference type="ARBA" id="ARBA00022840"/>
    </source>
</evidence>
<dbReference type="Proteomes" id="UP000521872">
    <property type="component" value="Unassembled WGS sequence"/>
</dbReference>
<dbReference type="GO" id="GO:0005737">
    <property type="term" value="C:cytoplasm"/>
    <property type="evidence" value="ECO:0007669"/>
    <property type="project" value="TreeGrafter"/>
</dbReference>
<dbReference type="Gene3D" id="1.10.510.10">
    <property type="entry name" value="Transferase(Phosphotransferase) domain 1"/>
    <property type="match status" value="2"/>
</dbReference>
<name>A0A8H4QHZ5_9AGAR</name>
<dbReference type="EMBL" id="JAACJL010000057">
    <property type="protein sequence ID" value="KAF4611465.1"/>
    <property type="molecule type" value="Genomic_DNA"/>
</dbReference>
<dbReference type="GO" id="GO:0005524">
    <property type="term" value="F:ATP binding"/>
    <property type="evidence" value="ECO:0007669"/>
    <property type="project" value="UniProtKB-KW"/>
</dbReference>
<dbReference type="AlphaFoldDB" id="A0A8H4QHZ5"/>
<proteinExistence type="predicted"/>
<evidence type="ECO:0000256" key="1">
    <source>
        <dbReference type="ARBA" id="ARBA00022741"/>
    </source>
</evidence>
<dbReference type="PROSITE" id="PS00108">
    <property type="entry name" value="PROTEIN_KINASE_ST"/>
    <property type="match status" value="1"/>
</dbReference>